<sequence length="279" mass="31750">MSSDEQRHELAQFIRSRRERRRPEDVGLPSVGYRRTPGLRREEVATIAGVSITWYTWLEQAREIRVSRQVLGSLAGALGLDAVERNHLFRLAGEMPPVDTVSRDRAELPRQYELLLAHLDPNPAFIVNPRFDILAWNRGCELLYGDLAALPGPRRNVLWLTFTSHEVKAMSENWEEEASHTLALFRTQVGEGVLAPEIVALLSELEEASEDFARLWRRKDLAPFVPKQRTMRHPRLGEIALEYIKMHIAGDDKTVVSYLASPGSELANRLKKLVDELNG</sequence>
<dbReference type="RefSeq" id="WP_218171580.1">
    <property type="nucleotide sequence ID" value="NZ_FONR01000022.1"/>
</dbReference>
<dbReference type="PANTHER" id="PTHR35010">
    <property type="entry name" value="BLL4672 PROTEIN-RELATED"/>
    <property type="match status" value="1"/>
</dbReference>
<dbReference type="InterPro" id="IPR010982">
    <property type="entry name" value="Lambda_DNA-bd_dom_sf"/>
</dbReference>
<feature type="domain" description="HTH cro/C1-type" evidence="1">
    <location>
        <begin position="13"/>
        <end position="85"/>
    </location>
</feature>
<proteinExistence type="predicted"/>
<dbReference type="InterPro" id="IPR041413">
    <property type="entry name" value="MLTR_LBD"/>
</dbReference>
<reference evidence="2 3" key="1">
    <citation type="submission" date="2016-10" db="EMBL/GenBank/DDBJ databases">
        <authorList>
            <person name="de Groot N.N."/>
        </authorList>
    </citation>
    <scope>NUCLEOTIDE SEQUENCE [LARGE SCALE GENOMIC DNA]</scope>
    <source>
        <strain evidence="2 3">OK461</strain>
    </source>
</reference>
<dbReference type="GO" id="GO:0003677">
    <property type="term" value="F:DNA binding"/>
    <property type="evidence" value="ECO:0007669"/>
    <property type="project" value="InterPro"/>
</dbReference>
<gene>
    <name evidence="2" type="ORF">SAMN02787118_12283</name>
</gene>
<dbReference type="Proteomes" id="UP000181942">
    <property type="component" value="Unassembled WGS sequence"/>
</dbReference>
<name>A0A1I2SRM8_9ACTN</name>
<protein>
    <submittedName>
        <fullName evidence="2">Helix-turn-helix domain-containing protein</fullName>
    </submittedName>
</protein>
<dbReference type="EMBL" id="FONR01000022">
    <property type="protein sequence ID" value="SFG53607.1"/>
    <property type="molecule type" value="Genomic_DNA"/>
</dbReference>
<dbReference type="SMART" id="SM00530">
    <property type="entry name" value="HTH_XRE"/>
    <property type="match status" value="1"/>
</dbReference>
<organism evidence="2 3">
    <name type="scientific">Streptomyces mirabilis</name>
    <dbReference type="NCBI Taxonomy" id="68239"/>
    <lineage>
        <taxon>Bacteria</taxon>
        <taxon>Bacillati</taxon>
        <taxon>Actinomycetota</taxon>
        <taxon>Actinomycetes</taxon>
        <taxon>Kitasatosporales</taxon>
        <taxon>Streptomycetaceae</taxon>
        <taxon>Streptomyces</taxon>
    </lineage>
</organism>
<dbReference type="Gene3D" id="1.10.260.40">
    <property type="entry name" value="lambda repressor-like DNA-binding domains"/>
    <property type="match status" value="1"/>
</dbReference>
<evidence type="ECO:0000313" key="2">
    <source>
        <dbReference type="EMBL" id="SFG53607.1"/>
    </source>
</evidence>
<dbReference type="InterPro" id="IPR001387">
    <property type="entry name" value="Cro/C1-type_HTH"/>
</dbReference>
<evidence type="ECO:0000259" key="1">
    <source>
        <dbReference type="SMART" id="SM00530"/>
    </source>
</evidence>
<dbReference type="Pfam" id="PF17765">
    <property type="entry name" value="MLTR_LBD"/>
    <property type="match status" value="1"/>
</dbReference>
<evidence type="ECO:0000313" key="3">
    <source>
        <dbReference type="Proteomes" id="UP000181942"/>
    </source>
</evidence>
<dbReference type="Gene3D" id="3.30.450.180">
    <property type="match status" value="1"/>
</dbReference>
<dbReference type="CDD" id="cd00093">
    <property type="entry name" value="HTH_XRE"/>
    <property type="match status" value="1"/>
</dbReference>
<dbReference type="PANTHER" id="PTHR35010:SF2">
    <property type="entry name" value="BLL4672 PROTEIN"/>
    <property type="match status" value="1"/>
</dbReference>
<accession>A0A1I2SRM8</accession>
<dbReference type="AlphaFoldDB" id="A0A1I2SRM8"/>
<dbReference type="Pfam" id="PF13560">
    <property type="entry name" value="HTH_31"/>
    <property type="match status" value="1"/>
</dbReference>